<sequence length="194" mass="21853">MDSVANNSAELNWWGLNFPNFNFTGFNPIKTWYVLKLSAEEIETLKNATKNYQNRYNATLKYELSTNIPTEHDPNQLPEFMVTIIGPNREIRTADICNTSLSYFVKGKVVYSIQSLSDDEDIILNVSLPQEPEPPVLPVPPVPPIPNPDKNETNKTKKNPIENNVNASMKPTSIHILAIILVLLASLGLTYKKQ</sequence>
<accession>A0A366MAL7</accession>
<evidence type="ECO:0000256" key="1">
    <source>
        <dbReference type="SAM" id="MobiDB-lite"/>
    </source>
</evidence>
<reference evidence="3 4" key="1">
    <citation type="submission" date="2018-06" db="EMBL/GenBank/DDBJ databases">
        <title>Genomic insight into two independent archaeal endosymbiosis events.</title>
        <authorList>
            <person name="Lind A.E."/>
            <person name="Lewis W.H."/>
            <person name="Spang A."/>
            <person name="Guy L."/>
            <person name="Embley M.T."/>
            <person name="Ettema T.J.G."/>
        </authorList>
    </citation>
    <scope>NUCLEOTIDE SEQUENCE [LARGE SCALE GENOMIC DNA]</scope>
    <source>
        <strain evidence="3">NOE</strain>
    </source>
</reference>
<feature type="compositionally biased region" description="Pro residues" evidence="1">
    <location>
        <begin position="133"/>
        <end position="147"/>
    </location>
</feature>
<keyword evidence="2" id="KW-0472">Membrane</keyword>
<keyword evidence="4" id="KW-1185">Reference proteome</keyword>
<evidence type="ECO:0000256" key="2">
    <source>
        <dbReference type="SAM" id="Phobius"/>
    </source>
</evidence>
<dbReference type="AlphaFoldDB" id="A0A366MAL7"/>
<dbReference type="EMBL" id="NIZT01000029">
    <property type="protein sequence ID" value="RBQ23067.1"/>
    <property type="molecule type" value="Genomic_DNA"/>
</dbReference>
<dbReference type="Proteomes" id="UP000253099">
    <property type="component" value="Unassembled WGS sequence"/>
</dbReference>
<feature type="region of interest" description="Disordered" evidence="1">
    <location>
        <begin position="133"/>
        <end position="163"/>
    </location>
</feature>
<proteinExistence type="predicted"/>
<gene>
    <name evidence="3" type="ORF">ALNOE001_11920</name>
</gene>
<keyword evidence="2" id="KW-0812">Transmembrane</keyword>
<organism evidence="3 4">
    <name type="scientific">Candidatus Methanobinarius endosymbioticus</name>
    <dbReference type="NCBI Taxonomy" id="2006182"/>
    <lineage>
        <taxon>Archaea</taxon>
        <taxon>Methanobacteriati</taxon>
        <taxon>Methanobacteriota</taxon>
        <taxon>Methanomada group</taxon>
        <taxon>Methanobacteria</taxon>
        <taxon>Methanobacteriales</taxon>
        <taxon>Methanobacteriaceae</taxon>
        <taxon>Candidatus Methanobinarius</taxon>
    </lineage>
</organism>
<evidence type="ECO:0000313" key="4">
    <source>
        <dbReference type="Proteomes" id="UP000253099"/>
    </source>
</evidence>
<feature type="transmembrane region" description="Helical" evidence="2">
    <location>
        <begin position="173"/>
        <end position="191"/>
    </location>
</feature>
<name>A0A366MAL7_9EURY</name>
<comment type="caution">
    <text evidence="3">The sequence shown here is derived from an EMBL/GenBank/DDBJ whole genome shotgun (WGS) entry which is preliminary data.</text>
</comment>
<evidence type="ECO:0000313" key="3">
    <source>
        <dbReference type="EMBL" id="RBQ23067.1"/>
    </source>
</evidence>
<keyword evidence="2" id="KW-1133">Transmembrane helix</keyword>
<protein>
    <submittedName>
        <fullName evidence="3">Uncharacterized protein</fullName>
    </submittedName>
</protein>